<dbReference type="SMART" id="SM00320">
    <property type="entry name" value="WD40"/>
    <property type="match status" value="4"/>
</dbReference>
<keyword evidence="2 5" id="KW-0853">WD repeat</keyword>
<feature type="repeat" description="WD" evidence="5">
    <location>
        <begin position="63"/>
        <end position="104"/>
    </location>
</feature>
<keyword evidence="4" id="KW-0539">Nucleus</keyword>
<accession>A0A9P4SAZ9</accession>
<evidence type="ECO:0000313" key="7">
    <source>
        <dbReference type="EMBL" id="KAF2839316.1"/>
    </source>
</evidence>
<dbReference type="EMBL" id="MU006095">
    <property type="protein sequence ID" value="KAF2839316.1"/>
    <property type="molecule type" value="Genomic_DNA"/>
</dbReference>
<dbReference type="GO" id="GO:0048188">
    <property type="term" value="C:Set1C/COMPASS complex"/>
    <property type="evidence" value="ECO:0007669"/>
    <property type="project" value="InterPro"/>
</dbReference>
<evidence type="ECO:0000256" key="1">
    <source>
        <dbReference type="ARBA" id="ARBA00004123"/>
    </source>
</evidence>
<dbReference type="InterPro" id="IPR015943">
    <property type="entry name" value="WD40/YVTN_repeat-like_dom_sf"/>
</dbReference>
<dbReference type="AlphaFoldDB" id="A0A9P4SAZ9"/>
<comment type="subcellular location">
    <subcellularLocation>
        <location evidence="1">Nucleus</location>
    </subcellularLocation>
</comment>
<evidence type="ECO:0000256" key="2">
    <source>
        <dbReference type="ARBA" id="ARBA00022574"/>
    </source>
</evidence>
<evidence type="ECO:0000256" key="4">
    <source>
        <dbReference type="ARBA" id="ARBA00023242"/>
    </source>
</evidence>
<proteinExistence type="predicted"/>
<dbReference type="Proteomes" id="UP000799429">
    <property type="component" value="Unassembled WGS sequence"/>
</dbReference>
<dbReference type="PANTHER" id="PTHR44040:SF1">
    <property type="entry name" value="RETINOBLASTOMA-BINDING PROTEIN 5"/>
    <property type="match status" value="1"/>
</dbReference>
<dbReference type="InterPro" id="IPR037850">
    <property type="entry name" value="RBBP5/Swd1"/>
</dbReference>
<gene>
    <name evidence="7" type="ORF">M501DRAFT_1011182</name>
</gene>
<evidence type="ECO:0000256" key="6">
    <source>
        <dbReference type="SAM" id="MobiDB-lite"/>
    </source>
</evidence>
<evidence type="ECO:0000313" key="8">
    <source>
        <dbReference type="Proteomes" id="UP000799429"/>
    </source>
</evidence>
<dbReference type="PROSITE" id="PS00678">
    <property type="entry name" value="WD_REPEATS_1"/>
    <property type="match status" value="1"/>
</dbReference>
<dbReference type="Gene3D" id="2.130.10.10">
    <property type="entry name" value="YVTN repeat-like/Quinoprotein amine dehydrogenase"/>
    <property type="match status" value="2"/>
</dbReference>
<organism evidence="7 8">
    <name type="scientific">Patellaria atrata CBS 101060</name>
    <dbReference type="NCBI Taxonomy" id="1346257"/>
    <lineage>
        <taxon>Eukaryota</taxon>
        <taxon>Fungi</taxon>
        <taxon>Dikarya</taxon>
        <taxon>Ascomycota</taxon>
        <taxon>Pezizomycotina</taxon>
        <taxon>Dothideomycetes</taxon>
        <taxon>Dothideomycetes incertae sedis</taxon>
        <taxon>Patellariales</taxon>
        <taxon>Patellariaceae</taxon>
        <taxon>Patellaria</taxon>
    </lineage>
</organism>
<feature type="region of interest" description="Disordered" evidence="6">
    <location>
        <begin position="424"/>
        <end position="476"/>
    </location>
</feature>
<comment type="caution">
    <text evidence="7">The sequence shown here is derived from an EMBL/GenBank/DDBJ whole genome shotgun (WGS) entry which is preliminary data.</text>
</comment>
<dbReference type="InterPro" id="IPR036322">
    <property type="entry name" value="WD40_repeat_dom_sf"/>
</dbReference>
<dbReference type="SUPFAM" id="SSF50978">
    <property type="entry name" value="WD40 repeat-like"/>
    <property type="match status" value="1"/>
</dbReference>
<dbReference type="PROSITE" id="PS50294">
    <property type="entry name" value="WD_REPEATS_REGION"/>
    <property type="match status" value="1"/>
</dbReference>
<protein>
    <submittedName>
        <fullName evidence="7">WD40 repeat-like protein</fullName>
    </submittedName>
</protein>
<dbReference type="PROSITE" id="PS50082">
    <property type="entry name" value="WD_REPEATS_2"/>
    <property type="match status" value="1"/>
</dbReference>
<dbReference type="InterPro" id="IPR019775">
    <property type="entry name" value="WD40_repeat_CS"/>
</dbReference>
<dbReference type="OrthoDB" id="196858at2759"/>
<name>A0A9P4SAZ9_9PEZI</name>
<keyword evidence="8" id="KW-1185">Reference proteome</keyword>
<dbReference type="Pfam" id="PF00400">
    <property type="entry name" value="WD40"/>
    <property type="match status" value="2"/>
</dbReference>
<evidence type="ECO:0000256" key="3">
    <source>
        <dbReference type="ARBA" id="ARBA00022737"/>
    </source>
</evidence>
<sequence length="476" mass="53741">MNLPLIDPSVLALDCPDRLTGELRSGHSTCVRFSRRGDLLASGRLDGTVVIFDIETNGVARKLAGHTRHVQSLSWSSDGRHLLSSSHDWKCVLWDLKDGSRLHTVRFEAPIFIAELDPTSHLHFIAAIFEEQPQLIDLTTKIPARSTLPSAPRRLQLDTDAGHEKQAAQDAKQTTTVSIFSTSGNHILAGTNKGWLNIIDRKTCQVVHSYRLTNNIIIFLRLGSSGRDLVVNASDRMIRTLHLPDLDDSTLDVDNIRLEVQHKFQDTISRLAWNYCSFSSTGEYVTASSSQNHELRVWETRDRGSLITILEGPEELSVVEWHPRRPIIAAVGTDSGRVYIWSIVTPQRWSALAPDFVEVEENVEYVEREDEFDIQPIEETHKRRLELEDDDVDVLTYGPLKPEFEEGEFKMPVLLDIDDTDSEDEVVEVGTGQFRRKSPGRGKEWMNDEEVPSGDETRRAVNGGRGHNGAKRRRAE</sequence>
<reference evidence="7" key="1">
    <citation type="journal article" date="2020" name="Stud. Mycol.">
        <title>101 Dothideomycetes genomes: a test case for predicting lifestyles and emergence of pathogens.</title>
        <authorList>
            <person name="Haridas S."/>
            <person name="Albert R."/>
            <person name="Binder M."/>
            <person name="Bloem J."/>
            <person name="Labutti K."/>
            <person name="Salamov A."/>
            <person name="Andreopoulos B."/>
            <person name="Baker S."/>
            <person name="Barry K."/>
            <person name="Bills G."/>
            <person name="Bluhm B."/>
            <person name="Cannon C."/>
            <person name="Castanera R."/>
            <person name="Culley D."/>
            <person name="Daum C."/>
            <person name="Ezra D."/>
            <person name="Gonzalez J."/>
            <person name="Henrissat B."/>
            <person name="Kuo A."/>
            <person name="Liang C."/>
            <person name="Lipzen A."/>
            <person name="Lutzoni F."/>
            <person name="Magnuson J."/>
            <person name="Mondo S."/>
            <person name="Nolan M."/>
            <person name="Ohm R."/>
            <person name="Pangilinan J."/>
            <person name="Park H.-J."/>
            <person name="Ramirez L."/>
            <person name="Alfaro M."/>
            <person name="Sun H."/>
            <person name="Tritt A."/>
            <person name="Yoshinaga Y."/>
            <person name="Zwiers L.-H."/>
            <person name="Turgeon B."/>
            <person name="Goodwin S."/>
            <person name="Spatafora J."/>
            <person name="Crous P."/>
            <person name="Grigoriev I."/>
        </authorList>
    </citation>
    <scope>NUCLEOTIDE SEQUENCE</scope>
    <source>
        <strain evidence="7">CBS 101060</strain>
    </source>
</reference>
<keyword evidence="3" id="KW-0677">Repeat</keyword>
<evidence type="ECO:0000256" key="5">
    <source>
        <dbReference type="PROSITE-ProRule" id="PRU00221"/>
    </source>
</evidence>
<dbReference type="InterPro" id="IPR001680">
    <property type="entry name" value="WD40_rpt"/>
</dbReference>
<dbReference type="PANTHER" id="PTHR44040">
    <property type="entry name" value="RETINOBLASTOMA-BINDING PROTEIN 5"/>
    <property type="match status" value="1"/>
</dbReference>